<evidence type="ECO:0000256" key="1">
    <source>
        <dbReference type="ARBA" id="ARBA00004370"/>
    </source>
</evidence>
<dbReference type="OrthoDB" id="6624477at2"/>
<dbReference type="RefSeq" id="WP_125245266.1">
    <property type="nucleotide sequence ID" value="NZ_RSED01000026.1"/>
</dbReference>
<keyword evidence="4 5" id="KW-0472">Membrane</keyword>
<name>A0A3R8TQ08_9BURK</name>
<keyword evidence="2 5" id="KW-0812">Transmembrane</keyword>
<keyword evidence="7" id="KW-1185">Reference proteome</keyword>
<evidence type="ECO:0000313" key="7">
    <source>
        <dbReference type="Proteomes" id="UP000269265"/>
    </source>
</evidence>
<evidence type="ECO:0000313" key="6">
    <source>
        <dbReference type="EMBL" id="RRS01166.1"/>
    </source>
</evidence>
<evidence type="ECO:0000256" key="2">
    <source>
        <dbReference type="ARBA" id="ARBA00022692"/>
    </source>
</evidence>
<gene>
    <name evidence="6" type="ORF">EIP75_21565</name>
</gene>
<feature type="transmembrane region" description="Helical" evidence="5">
    <location>
        <begin position="12"/>
        <end position="34"/>
    </location>
</feature>
<dbReference type="Pfam" id="PF05101">
    <property type="entry name" value="VirB3"/>
    <property type="match status" value="1"/>
</dbReference>
<reference evidence="6 7" key="1">
    <citation type="submission" date="2018-12" db="EMBL/GenBank/DDBJ databases">
        <title>The whole draft genome of Aquabacterium sp. SJQ9.</title>
        <authorList>
            <person name="Sun L."/>
            <person name="Gao X."/>
            <person name="Chen W."/>
            <person name="Huang K."/>
        </authorList>
    </citation>
    <scope>NUCLEOTIDE SEQUENCE [LARGE SCALE GENOMIC DNA]</scope>
    <source>
        <strain evidence="6 7">SJQ9</strain>
    </source>
</reference>
<comment type="caution">
    <text evidence="6">The sequence shown here is derived from an EMBL/GenBank/DDBJ whole genome shotgun (WGS) entry which is preliminary data.</text>
</comment>
<evidence type="ECO:0000256" key="3">
    <source>
        <dbReference type="ARBA" id="ARBA00022989"/>
    </source>
</evidence>
<keyword evidence="3 5" id="KW-1133">Transmembrane helix</keyword>
<dbReference type="Proteomes" id="UP000269265">
    <property type="component" value="Unassembled WGS sequence"/>
</dbReference>
<protein>
    <recommendedName>
        <fullName evidence="8">Type IV secretion system protein VirB3</fullName>
    </recommendedName>
</protein>
<dbReference type="InterPro" id="IPR007792">
    <property type="entry name" value="T4SS_VirB3/TrbD/AvhB"/>
</dbReference>
<accession>A0A3R8TQ08</accession>
<evidence type="ECO:0008006" key="8">
    <source>
        <dbReference type="Google" id="ProtNLM"/>
    </source>
</evidence>
<dbReference type="GO" id="GO:0016020">
    <property type="term" value="C:membrane"/>
    <property type="evidence" value="ECO:0007669"/>
    <property type="project" value="UniProtKB-SubCell"/>
</dbReference>
<dbReference type="AlphaFoldDB" id="A0A3R8TQ08"/>
<sequence length="107" mass="12085">MQEDFFDPIYKGCTAPSTIAGVPLIPFILGGLVTAQLTVLSFYFFSLPVAMVFVVMGLAAYLWARRLGSNDEHRLLQFMLKARMRGRQKATRRFWGAVSFSPLPPRK</sequence>
<dbReference type="EMBL" id="RSED01000026">
    <property type="protein sequence ID" value="RRS01166.1"/>
    <property type="molecule type" value="Genomic_DNA"/>
</dbReference>
<comment type="subcellular location">
    <subcellularLocation>
        <location evidence="1">Membrane</location>
    </subcellularLocation>
</comment>
<proteinExistence type="predicted"/>
<organism evidence="6 7">
    <name type="scientific">Aquabacterium soli</name>
    <dbReference type="NCBI Taxonomy" id="2493092"/>
    <lineage>
        <taxon>Bacteria</taxon>
        <taxon>Pseudomonadati</taxon>
        <taxon>Pseudomonadota</taxon>
        <taxon>Betaproteobacteria</taxon>
        <taxon>Burkholderiales</taxon>
        <taxon>Aquabacterium</taxon>
    </lineage>
</organism>
<evidence type="ECO:0000256" key="4">
    <source>
        <dbReference type="ARBA" id="ARBA00023136"/>
    </source>
</evidence>
<evidence type="ECO:0000256" key="5">
    <source>
        <dbReference type="SAM" id="Phobius"/>
    </source>
</evidence>
<feature type="transmembrane region" description="Helical" evidence="5">
    <location>
        <begin position="40"/>
        <end position="64"/>
    </location>
</feature>